<evidence type="ECO:0000313" key="3">
    <source>
        <dbReference type="Proteomes" id="UP000316184"/>
    </source>
</evidence>
<accession>A0A561VAU8</accession>
<name>A0A561VAU8_9PSEU</name>
<keyword evidence="3" id="KW-1185">Reference proteome</keyword>
<feature type="transmembrane region" description="Helical" evidence="1">
    <location>
        <begin position="40"/>
        <end position="59"/>
    </location>
</feature>
<dbReference type="EMBL" id="VIWX01000001">
    <property type="protein sequence ID" value="TWG08722.1"/>
    <property type="molecule type" value="Genomic_DNA"/>
</dbReference>
<proteinExistence type="predicted"/>
<sequence length="66" mass="6823">MTRRHGLLGPNAVRVVALVLAVGMASAVGAPYLIQAGVPLLGVLALTVLVLGVPLVAILRSERSRR</sequence>
<keyword evidence="1" id="KW-0472">Membrane</keyword>
<organism evidence="2 3">
    <name type="scientific">Saccharopolyspora dendranthemae</name>
    <dbReference type="NCBI Taxonomy" id="1181886"/>
    <lineage>
        <taxon>Bacteria</taxon>
        <taxon>Bacillati</taxon>
        <taxon>Actinomycetota</taxon>
        <taxon>Actinomycetes</taxon>
        <taxon>Pseudonocardiales</taxon>
        <taxon>Pseudonocardiaceae</taxon>
        <taxon>Saccharopolyspora</taxon>
    </lineage>
</organism>
<dbReference type="Proteomes" id="UP000316184">
    <property type="component" value="Unassembled WGS sequence"/>
</dbReference>
<reference evidence="2 3" key="1">
    <citation type="submission" date="2019-06" db="EMBL/GenBank/DDBJ databases">
        <title>Sequencing the genomes of 1000 actinobacteria strains.</title>
        <authorList>
            <person name="Klenk H.-P."/>
        </authorList>
    </citation>
    <scope>NUCLEOTIDE SEQUENCE [LARGE SCALE GENOMIC DNA]</scope>
    <source>
        <strain evidence="2 3">DSM 46699</strain>
    </source>
</reference>
<dbReference type="AlphaFoldDB" id="A0A561VAU8"/>
<evidence type="ECO:0000256" key="1">
    <source>
        <dbReference type="SAM" id="Phobius"/>
    </source>
</evidence>
<evidence type="ECO:0000313" key="2">
    <source>
        <dbReference type="EMBL" id="TWG08722.1"/>
    </source>
</evidence>
<gene>
    <name evidence="2" type="ORF">FHU35_111347</name>
</gene>
<comment type="caution">
    <text evidence="2">The sequence shown here is derived from an EMBL/GenBank/DDBJ whole genome shotgun (WGS) entry which is preliminary data.</text>
</comment>
<keyword evidence="1" id="KW-0812">Transmembrane</keyword>
<feature type="transmembrane region" description="Helical" evidence="1">
    <location>
        <begin position="12"/>
        <end position="34"/>
    </location>
</feature>
<dbReference type="RefSeq" id="WP_145737459.1">
    <property type="nucleotide sequence ID" value="NZ_VIWX01000001.1"/>
</dbReference>
<protein>
    <submittedName>
        <fullName evidence="2">Uncharacterized protein</fullName>
    </submittedName>
</protein>
<keyword evidence="1" id="KW-1133">Transmembrane helix</keyword>